<proteinExistence type="predicted"/>
<comment type="caution">
    <text evidence="1">The sequence shown here is derived from an EMBL/GenBank/DDBJ whole genome shotgun (WGS) entry which is preliminary data.</text>
</comment>
<reference evidence="1" key="1">
    <citation type="journal article" date="2014" name="Front. Microbiol.">
        <title>High frequency of phylogenetically diverse reductive dehalogenase-homologous genes in deep subseafloor sedimentary metagenomes.</title>
        <authorList>
            <person name="Kawai M."/>
            <person name="Futagami T."/>
            <person name="Toyoda A."/>
            <person name="Takaki Y."/>
            <person name="Nishi S."/>
            <person name="Hori S."/>
            <person name="Arai W."/>
            <person name="Tsubouchi T."/>
            <person name="Morono Y."/>
            <person name="Uchiyama I."/>
            <person name="Ito T."/>
            <person name="Fujiyama A."/>
            <person name="Inagaki F."/>
            <person name="Takami H."/>
        </authorList>
    </citation>
    <scope>NUCLEOTIDE SEQUENCE</scope>
    <source>
        <strain evidence="1">Expedition CK06-06</strain>
    </source>
</reference>
<protein>
    <submittedName>
        <fullName evidence="1">Uncharacterized protein</fullName>
    </submittedName>
</protein>
<dbReference type="AlphaFoldDB" id="X1E2W0"/>
<organism evidence="1">
    <name type="scientific">marine sediment metagenome</name>
    <dbReference type="NCBI Taxonomy" id="412755"/>
    <lineage>
        <taxon>unclassified sequences</taxon>
        <taxon>metagenomes</taxon>
        <taxon>ecological metagenomes</taxon>
    </lineage>
</organism>
<accession>X1E2W0</accession>
<gene>
    <name evidence="1" type="ORF">S01H4_56132</name>
</gene>
<dbReference type="EMBL" id="BART01032490">
    <property type="protein sequence ID" value="GAH11504.1"/>
    <property type="molecule type" value="Genomic_DNA"/>
</dbReference>
<evidence type="ECO:0000313" key="1">
    <source>
        <dbReference type="EMBL" id="GAH11504.1"/>
    </source>
</evidence>
<name>X1E2W0_9ZZZZ</name>
<sequence>MSKEQIKKIVLESLGREHTIREDDNSLRFIVKFLLNMNL</sequence>